<dbReference type="STRING" id="1035707.SAMN05216552_1023114"/>
<dbReference type="InterPro" id="IPR045653">
    <property type="entry name" value="DUF6396"/>
</dbReference>
<dbReference type="Gene3D" id="1.25.40.10">
    <property type="entry name" value="Tetratricopeptide repeat domain"/>
    <property type="match status" value="1"/>
</dbReference>
<evidence type="ECO:0000313" key="2">
    <source>
        <dbReference type="EMBL" id="SFV05198.1"/>
    </source>
</evidence>
<protein>
    <recommendedName>
        <fullName evidence="1">DUF6396 domain-containing protein</fullName>
    </recommendedName>
</protein>
<organism evidence="2 3">
    <name type="scientific">Pseudoduganella namucuonensis</name>
    <dbReference type="NCBI Taxonomy" id="1035707"/>
    <lineage>
        <taxon>Bacteria</taxon>
        <taxon>Pseudomonadati</taxon>
        <taxon>Pseudomonadota</taxon>
        <taxon>Betaproteobacteria</taxon>
        <taxon>Burkholderiales</taxon>
        <taxon>Oxalobacteraceae</taxon>
        <taxon>Telluria group</taxon>
        <taxon>Pseudoduganella</taxon>
    </lineage>
</organism>
<dbReference type="SUPFAM" id="SSF81901">
    <property type="entry name" value="HCP-like"/>
    <property type="match status" value="1"/>
</dbReference>
<dbReference type="EMBL" id="FPBO01000023">
    <property type="protein sequence ID" value="SFV05198.1"/>
    <property type="molecule type" value="Genomic_DNA"/>
</dbReference>
<sequence>MHAIPAGLTGFNVNDPIPRCMRWKDHMPSTRDPIVYQRYMAARKLWRSKIEWELTLQEAQSIYADVSFAAEKGDWGAKALLAYFYRTGLGPLSSNHVLDKNVDKMVAIARQAAAAGQPWGFYDLGVAHQYGYGGAQHDQNIAWAYYLKAAQLGSPDAQLALADAYSDADRSEDEVAMLQCAFRQGHGPAAYRLGIRASVEARYGDALATYQTGVKFGSKDCADALYLLFSKGHWSGIESKEWQALSIMGIAVDPERKGRYEAISDALQINPDLKLGRLDEFLPLPPAKLPAWRGIEDVITPEPDGPPTY</sequence>
<proteinExistence type="predicted"/>
<evidence type="ECO:0000313" key="3">
    <source>
        <dbReference type="Proteomes" id="UP000199391"/>
    </source>
</evidence>
<dbReference type="PANTHER" id="PTHR43628:SF1">
    <property type="entry name" value="CHITIN SYNTHASE REGULATORY FACTOR 2-RELATED"/>
    <property type="match status" value="1"/>
</dbReference>
<dbReference type="InterPro" id="IPR011990">
    <property type="entry name" value="TPR-like_helical_dom_sf"/>
</dbReference>
<keyword evidence="3" id="KW-1185">Reference proteome</keyword>
<dbReference type="Proteomes" id="UP000199391">
    <property type="component" value="Unassembled WGS sequence"/>
</dbReference>
<gene>
    <name evidence="2" type="ORF">SAMN05216552_1023114</name>
</gene>
<dbReference type="AlphaFoldDB" id="A0A1I7L6D1"/>
<dbReference type="Pfam" id="PF19933">
    <property type="entry name" value="DUF6396"/>
    <property type="match status" value="1"/>
</dbReference>
<evidence type="ECO:0000259" key="1">
    <source>
        <dbReference type="Pfam" id="PF19933"/>
    </source>
</evidence>
<reference evidence="3" key="1">
    <citation type="submission" date="2016-10" db="EMBL/GenBank/DDBJ databases">
        <authorList>
            <person name="Varghese N."/>
            <person name="Submissions S."/>
        </authorList>
    </citation>
    <scope>NUCLEOTIDE SEQUENCE [LARGE SCALE GENOMIC DNA]</scope>
    <source>
        <strain evidence="3">CGMCC 1.11014</strain>
    </source>
</reference>
<dbReference type="InterPro" id="IPR052945">
    <property type="entry name" value="Mitotic_Regulator"/>
</dbReference>
<name>A0A1I7L6D1_9BURK</name>
<dbReference type="PANTHER" id="PTHR43628">
    <property type="entry name" value="ACTIVATOR OF C KINASE PROTEIN 1-RELATED"/>
    <property type="match status" value="1"/>
</dbReference>
<accession>A0A1I7L6D1</accession>
<feature type="domain" description="DUF6396" evidence="1">
    <location>
        <begin position="240"/>
        <end position="294"/>
    </location>
</feature>